<organism evidence="1 2">
    <name type="scientific">Rhipicephalus microplus</name>
    <name type="common">Cattle tick</name>
    <name type="synonym">Boophilus microplus</name>
    <dbReference type="NCBI Taxonomy" id="6941"/>
    <lineage>
        <taxon>Eukaryota</taxon>
        <taxon>Metazoa</taxon>
        <taxon>Ecdysozoa</taxon>
        <taxon>Arthropoda</taxon>
        <taxon>Chelicerata</taxon>
        <taxon>Arachnida</taxon>
        <taxon>Acari</taxon>
        <taxon>Parasitiformes</taxon>
        <taxon>Ixodida</taxon>
        <taxon>Ixodoidea</taxon>
        <taxon>Ixodidae</taxon>
        <taxon>Rhipicephalinae</taxon>
        <taxon>Rhipicephalus</taxon>
        <taxon>Boophilus</taxon>
    </lineage>
</organism>
<dbReference type="EMBL" id="JABSTU010000005">
    <property type="protein sequence ID" value="KAH8031152.1"/>
    <property type="molecule type" value="Genomic_DNA"/>
</dbReference>
<evidence type="ECO:0000313" key="2">
    <source>
        <dbReference type="Proteomes" id="UP000821866"/>
    </source>
</evidence>
<name>A0A9J6EAL6_RHIMP</name>
<dbReference type="InterPro" id="IPR012340">
    <property type="entry name" value="NA-bd_OB-fold"/>
</dbReference>
<dbReference type="Gene3D" id="2.40.50.140">
    <property type="entry name" value="Nucleic acid-binding proteins"/>
    <property type="match status" value="1"/>
</dbReference>
<dbReference type="VEuPathDB" id="VectorBase:LOC119164919"/>
<reference evidence="1" key="1">
    <citation type="journal article" date="2020" name="Cell">
        <title>Large-Scale Comparative Analyses of Tick Genomes Elucidate Their Genetic Diversity and Vector Capacities.</title>
        <authorList>
            <consortium name="Tick Genome and Microbiome Consortium (TIGMIC)"/>
            <person name="Jia N."/>
            <person name="Wang J."/>
            <person name="Shi W."/>
            <person name="Du L."/>
            <person name="Sun Y."/>
            <person name="Zhan W."/>
            <person name="Jiang J.F."/>
            <person name="Wang Q."/>
            <person name="Zhang B."/>
            <person name="Ji P."/>
            <person name="Bell-Sakyi L."/>
            <person name="Cui X.M."/>
            <person name="Yuan T.T."/>
            <person name="Jiang B.G."/>
            <person name="Yang W.F."/>
            <person name="Lam T.T."/>
            <person name="Chang Q.C."/>
            <person name="Ding S.J."/>
            <person name="Wang X.J."/>
            <person name="Zhu J.G."/>
            <person name="Ruan X.D."/>
            <person name="Zhao L."/>
            <person name="Wei J.T."/>
            <person name="Ye R.Z."/>
            <person name="Que T.C."/>
            <person name="Du C.H."/>
            <person name="Zhou Y.H."/>
            <person name="Cheng J.X."/>
            <person name="Dai P.F."/>
            <person name="Guo W.B."/>
            <person name="Han X.H."/>
            <person name="Huang E.J."/>
            <person name="Li L.F."/>
            <person name="Wei W."/>
            <person name="Gao Y.C."/>
            <person name="Liu J.Z."/>
            <person name="Shao H.Z."/>
            <person name="Wang X."/>
            <person name="Wang C.C."/>
            <person name="Yang T.C."/>
            <person name="Huo Q.B."/>
            <person name="Li W."/>
            <person name="Chen H.Y."/>
            <person name="Chen S.E."/>
            <person name="Zhou L.G."/>
            <person name="Ni X.B."/>
            <person name="Tian J.H."/>
            <person name="Sheng Y."/>
            <person name="Liu T."/>
            <person name="Pan Y.S."/>
            <person name="Xia L.Y."/>
            <person name="Li J."/>
            <person name="Zhao F."/>
            <person name="Cao W.C."/>
        </authorList>
    </citation>
    <scope>NUCLEOTIDE SEQUENCE</scope>
    <source>
        <strain evidence="1">Rmic-2018</strain>
    </source>
</reference>
<protein>
    <submittedName>
        <fullName evidence="1">Uncharacterized protein</fullName>
    </submittedName>
</protein>
<keyword evidence="2" id="KW-1185">Reference proteome</keyword>
<accession>A0A9J6EAL6</accession>
<evidence type="ECO:0000313" key="1">
    <source>
        <dbReference type="EMBL" id="KAH8031152.1"/>
    </source>
</evidence>
<dbReference type="AlphaFoldDB" id="A0A9J6EAL6"/>
<comment type="caution">
    <text evidence="1">The sequence shown here is derived from an EMBL/GenBank/DDBJ whole genome shotgun (WGS) entry which is preliminary data.</text>
</comment>
<proteinExistence type="predicted"/>
<reference evidence="1" key="2">
    <citation type="submission" date="2021-09" db="EMBL/GenBank/DDBJ databases">
        <authorList>
            <person name="Jia N."/>
            <person name="Wang J."/>
            <person name="Shi W."/>
            <person name="Du L."/>
            <person name="Sun Y."/>
            <person name="Zhan W."/>
            <person name="Jiang J."/>
            <person name="Wang Q."/>
            <person name="Zhang B."/>
            <person name="Ji P."/>
            <person name="Sakyi L.B."/>
            <person name="Cui X."/>
            <person name="Yuan T."/>
            <person name="Jiang B."/>
            <person name="Yang W."/>
            <person name="Lam T.T.-Y."/>
            <person name="Chang Q."/>
            <person name="Ding S."/>
            <person name="Wang X."/>
            <person name="Zhu J."/>
            <person name="Ruan X."/>
            <person name="Zhao L."/>
            <person name="Wei J."/>
            <person name="Que T."/>
            <person name="Du C."/>
            <person name="Cheng J."/>
            <person name="Dai P."/>
            <person name="Han X."/>
            <person name="Huang E."/>
            <person name="Gao Y."/>
            <person name="Liu J."/>
            <person name="Shao H."/>
            <person name="Ye R."/>
            <person name="Li L."/>
            <person name="Wei W."/>
            <person name="Wang X."/>
            <person name="Wang C."/>
            <person name="Huo Q."/>
            <person name="Li W."/>
            <person name="Guo W."/>
            <person name="Chen H."/>
            <person name="Chen S."/>
            <person name="Zhou L."/>
            <person name="Zhou L."/>
            <person name="Ni X."/>
            <person name="Tian J."/>
            <person name="Zhou Y."/>
            <person name="Sheng Y."/>
            <person name="Liu T."/>
            <person name="Pan Y."/>
            <person name="Xia L."/>
            <person name="Li J."/>
            <person name="Zhao F."/>
            <person name="Cao W."/>
        </authorList>
    </citation>
    <scope>NUCLEOTIDE SEQUENCE</scope>
    <source>
        <strain evidence="1">Rmic-2018</strain>
        <tissue evidence="1">Larvae</tissue>
    </source>
</reference>
<gene>
    <name evidence="1" type="ORF">HPB51_013269</name>
</gene>
<dbReference type="Proteomes" id="UP000821866">
    <property type="component" value="Chromosome 3"/>
</dbReference>
<sequence length="582" mass="64361">MVIIKNVLAVLTSYYPPVAMSFSDHDDLAALGHILAHLVKAVKAEEGVDLSRLRGVLSQLPRSVLGPYNANEDTIKLIAKQFPDSIVVVQDKVYTLEGLGEKQFRLKSCKPAEKQQQLASGDPPAELNNVAGSISKLLMLYGFVCLEPPYCVSVFFDKRLFDGNRHNDLTKSWLKVGDRVLIDAVRSPPGHRAKYQATRIQALKKMQQNPAPSRMPREAESGVIYGRIGTIQAVNPSHGFIVFGQDNKQCAAFYIHDVHRSLLKPRKNLDDIFKVGSKVQFDIRSNPKPSTIAKWLATNITKAPCDQSGQASDSGDEAFLSYSEIAERSIKTKEFSARKKLSGIRGAFYPNSKNTGLVAAFDQNIIVRVVVDVAYCGGKKLKSFVELMKDCSLQDEVEVFVDAVEAEQDKWVATLMWTGDRPLHPLVDQSECAFRSALPLALADMPAVPCKGTDNVEAPTKFCANAEHNVAVYPNSKGILKVVDDNRAICEVQEPEGCRNIEFLTFHKNRVPRVGQFKSVLQEGDVVQVDYLVCTVGGKDEVCCRVVWQGDRPMCNRLISPTEFSLMLKGRASAERLADVMG</sequence>